<protein>
    <submittedName>
        <fullName evidence="1">Uncharacterized protein</fullName>
    </submittedName>
</protein>
<dbReference type="OrthoDB" id="823736at2"/>
<dbReference type="EMBL" id="FNAC01000017">
    <property type="protein sequence ID" value="SDD16674.1"/>
    <property type="molecule type" value="Genomic_DNA"/>
</dbReference>
<evidence type="ECO:0000313" key="2">
    <source>
        <dbReference type="Proteomes" id="UP000199060"/>
    </source>
</evidence>
<dbReference type="RefSeq" id="WP_087939251.1">
    <property type="nucleotide sequence ID" value="NZ_FNAC01000017.1"/>
</dbReference>
<sequence length="347" mass="40841">MIKIRILYISTILLVFSLSKLGFAQVDEKDFGLSMESLFYGNENEVLTRLFWLNEEEIIGIRYSGDIPKDLVLLNHQRLIKDSLSINQLFLDGYHFNSKRFISIHGIIQTGDHEGVIVHNFGSTHFQIADEKIKMITKVLPEKRPKIDDEYFDGYELVQLDGYTLGFKGDRKKWVKDADYWIYNWDSGEFSIYEDSKHPVMSKNDFWDKKNDPETFSTYSYFFYNIIQTKDGFLFNLPLKNRFVIYDSMNNKMQGYNFPELKNKKQSWFAFYDRILGRYFAVLDAGTEYLIHSLNVAENSFYALGNLGHKPLGVAGGKAYIREITYKENKKGYYFDHHLLDLYPRLK</sequence>
<dbReference type="AlphaFoldDB" id="A0A1G6SJ15"/>
<dbReference type="STRING" id="686796.SAMN04488104_101737"/>
<proteinExistence type="predicted"/>
<gene>
    <name evidence="1" type="ORF">SAMN04488104_101737</name>
</gene>
<organism evidence="1 2">
    <name type="scientific">Algoriphagus faecimaris</name>
    <dbReference type="NCBI Taxonomy" id="686796"/>
    <lineage>
        <taxon>Bacteria</taxon>
        <taxon>Pseudomonadati</taxon>
        <taxon>Bacteroidota</taxon>
        <taxon>Cytophagia</taxon>
        <taxon>Cytophagales</taxon>
        <taxon>Cyclobacteriaceae</taxon>
        <taxon>Algoriphagus</taxon>
    </lineage>
</organism>
<keyword evidence="2" id="KW-1185">Reference proteome</keyword>
<accession>A0A1G6SJ15</accession>
<name>A0A1G6SJ15_9BACT</name>
<dbReference type="Proteomes" id="UP000199060">
    <property type="component" value="Unassembled WGS sequence"/>
</dbReference>
<reference evidence="2" key="1">
    <citation type="submission" date="2016-10" db="EMBL/GenBank/DDBJ databases">
        <authorList>
            <person name="Varghese N."/>
            <person name="Submissions S."/>
        </authorList>
    </citation>
    <scope>NUCLEOTIDE SEQUENCE [LARGE SCALE GENOMIC DNA]</scope>
    <source>
        <strain evidence="2">DSM 23095</strain>
    </source>
</reference>
<evidence type="ECO:0000313" key="1">
    <source>
        <dbReference type="EMBL" id="SDD16674.1"/>
    </source>
</evidence>